<dbReference type="SUPFAM" id="SSF56601">
    <property type="entry name" value="beta-lactamase/transpeptidase-like"/>
    <property type="match status" value="1"/>
</dbReference>
<evidence type="ECO:0000259" key="2">
    <source>
        <dbReference type="Pfam" id="PF00144"/>
    </source>
</evidence>
<gene>
    <name evidence="3" type="ORF">QRX88_01780</name>
</gene>
<dbReference type="EMBL" id="JASUBT010000001">
    <property type="protein sequence ID" value="MDL4934444.1"/>
    <property type="molecule type" value="Genomic_DNA"/>
</dbReference>
<dbReference type="Gene3D" id="3.40.710.10">
    <property type="entry name" value="DD-peptidase/beta-lactamase superfamily"/>
    <property type="match status" value="1"/>
</dbReference>
<feature type="domain" description="Beta-lactamase-related" evidence="2">
    <location>
        <begin position="7"/>
        <end position="314"/>
    </location>
</feature>
<dbReference type="PANTHER" id="PTHR43283">
    <property type="entry name" value="BETA-LACTAMASE-RELATED"/>
    <property type="match status" value="1"/>
</dbReference>
<comment type="caution">
    <text evidence="3">The sequence shown here is derived from an EMBL/GenBank/DDBJ whole genome shotgun (WGS) entry which is preliminary data.</text>
</comment>
<reference evidence="3 4" key="1">
    <citation type="submission" date="2023-06" db="EMBL/GenBank/DDBJ databases">
        <title>Acute promotion of culturable opportunistic pathogens and persistent increase of antibiotic resistance following antibiotic exposure in mouse gut microbiota.</title>
        <authorList>
            <person name="Li L."/>
            <person name="Wang B."/>
            <person name="Sun Y."/>
            <person name="Wang M."/>
            <person name="Xu H."/>
        </authorList>
    </citation>
    <scope>NUCLEOTIDE SEQUENCE [LARGE SCALE GENOMIC DNA]</scope>
    <source>
        <strain evidence="3 4">CRI2_2</strain>
    </source>
</reference>
<dbReference type="AlphaFoldDB" id="A0ABD4ZNZ5"/>
<dbReference type="Proteomes" id="UP001241571">
    <property type="component" value="Unassembled WGS sequence"/>
</dbReference>
<dbReference type="InterPro" id="IPR050789">
    <property type="entry name" value="Diverse_Enzym_Activities"/>
</dbReference>
<evidence type="ECO:0000313" key="4">
    <source>
        <dbReference type="Proteomes" id="UP001241571"/>
    </source>
</evidence>
<organism evidence="3 4">
    <name type="scientific">Enterococcus gallinarum</name>
    <dbReference type="NCBI Taxonomy" id="1353"/>
    <lineage>
        <taxon>Bacteria</taxon>
        <taxon>Bacillati</taxon>
        <taxon>Bacillota</taxon>
        <taxon>Bacilli</taxon>
        <taxon>Lactobacillales</taxon>
        <taxon>Enterococcaceae</taxon>
        <taxon>Enterococcus</taxon>
    </lineage>
</organism>
<dbReference type="RefSeq" id="WP_103301053.1">
    <property type="nucleotide sequence ID" value="NZ_CP078505.1"/>
</dbReference>
<dbReference type="InterPro" id="IPR012338">
    <property type="entry name" value="Beta-lactam/transpept-like"/>
</dbReference>
<evidence type="ECO:0000313" key="3">
    <source>
        <dbReference type="EMBL" id="MDL4934444.1"/>
    </source>
</evidence>
<keyword evidence="1 3" id="KW-0378">Hydrolase</keyword>
<protein>
    <submittedName>
        <fullName evidence="3">Serine hydrolase domain-containing protein</fullName>
        <ecNumber evidence="3">3.1.1.103</ecNumber>
    </submittedName>
</protein>
<dbReference type="EC" id="3.1.1.103" evidence="3"/>
<dbReference type="GO" id="GO:0016787">
    <property type="term" value="F:hydrolase activity"/>
    <property type="evidence" value="ECO:0007669"/>
    <property type="project" value="UniProtKB-KW"/>
</dbReference>
<evidence type="ECO:0000256" key="1">
    <source>
        <dbReference type="ARBA" id="ARBA00022801"/>
    </source>
</evidence>
<dbReference type="PANTHER" id="PTHR43283:SF11">
    <property type="entry name" value="BETA-LACTAMASE-RELATED DOMAIN-CONTAINING PROTEIN"/>
    <property type="match status" value="1"/>
</dbReference>
<name>A0ABD4ZNZ5_ENTGA</name>
<accession>A0ABD4ZNZ5</accession>
<sequence length="328" mass="37289">MNQRKIRKTIEALVNHQVVFGIAWGTILNEEVSDHYYGSLGKYGVLEQQNISSKNLYDLASLTKVIGTTSRILQLIDDERISFSSIVGEILPDYRHIPCTIAELLLHSSGLPADLVNKKNLTKTKMKEMILHSSFVERGKRCYSDLGFILLGEIIKEVDQCTLEESFQTNLFQPMKLQHISFKIVDTEKAVPTEITEQRGTIQGVVHDSKAYQIQEAIGSAGLFSTLPDLLSFVQCFLNNEYPSGKPVFSEKMVEAIWNTNCGGRTFGWEVKRTQTGELYLYHTGFTGTSIGMKKNKEALILLTNRLYPNREERGFLKARKKIYQQFF</sequence>
<proteinExistence type="predicted"/>
<dbReference type="InterPro" id="IPR001466">
    <property type="entry name" value="Beta-lactam-related"/>
</dbReference>
<dbReference type="Pfam" id="PF00144">
    <property type="entry name" value="Beta-lactamase"/>
    <property type="match status" value="1"/>
</dbReference>